<name>A0A0E2M4C8_PORGN</name>
<comment type="caution">
    <text evidence="1">The sequence shown here is derived from an EMBL/GenBank/DDBJ whole genome shotgun (WGS) entry which is preliminary data.</text>
</comment>
<proteinExistence type="predicted"/>
<dbReference type="HOGENOM" id="CLU_3083118_0_0_10"/>
<evidence type="ECO:0000313" key="1">
    <source>
        <dbReference type="EMBL" id="ERJ65081.1"/>
    </source>
</evidence>
<sequence length="52" mass="6159">MYFFREIAITCLQRGIYRGRLPVAERRPLLISRKKTQSANWLKIIHTGCCHL</sequence>
<dbReference type="AlphaFoldDB" id="A0A0E2M4C8"/>
<dbReference type="Proteomes" id="UP000016630">
    <property type="component" value="Unassembled WGS sequence"/>
</dbReference>
<organism evidence="1 2">
    <name type="scientific">Porphyromonas gingivalis F0570</name>
    <dbReference type="NCBI Taxonomy" id="1227271"/>
    <lineage>
        <taxon>Bacteria</taxon>
        <taxon>Pseudomonadati</taxon>
        <taxon>Bacteroidota</taxon>
        <taxon>Bacteroidia</taxon>
        <taxon>Bacteroidales</taxon>
        <taxon>Porphyromonadaceae</taxon>
        <taxon>Porphyromonas</taxon>
    </lineage>
</organism>
<evidence type="ECO:0000313" key="2">
    <source>
        <dbReference type="Proteomes" id="UP000016630"/>
    </source>
</evidence>
<dbReference type="EMBL" id="AWUW01000114">
    <property type="protein sequence ID" value="ERJ65081.1"/>
    <property type="molecule type" value="Genomic_DNA"/>
</dbReference>
<protein>
    <submittedName>
        <fullName evidence="1">Uncharacterized protein</fullName>
    </submittedName>
</protein>
<reference evidence="1 2" key="1">
    <citation type="submission" date="2013-06" db="EMBL/GenBank/DDBJ databases">
        <authorList>
            <person name="Weinstock G."/>
            <person name="Sodergren E."/>
            <person name="Lobos E.A."/>
            <person name="Fulton L."/>
            <person name="Fulton R."/>
            <person name="Courtney L."/>
            <person name="Fronick C."/>
            <person name="O'Laughlin M."/>
            <person name="Godfrey J."/>
            <person name="Wilson R.M."/>
            <person name="Miner T."/>
            <person name="Farmer C."/>
            <person name="Delehaunty K."/>
            <person name="Cordes M."/>
            <person name="Minx P."/>
            <person name="Tomlinson C."/>
            <person name="Chen J."/>
            <person name="Wollam A."/>
            <person name="Pepin K.H."/>
            <person name="Bhonagiri V."/>
            <person name="Zhang X."/>
            <person name="Warren W."/>
            <person name="Mitreva M."/>
            <person name="Mardis E.R."/>
            <person name="Wilson R.K."/>
        </authorList>
    </citation>
    <scope>NUCLEOTIDE SEQUENCE [LARGE SCALE GENOMIC DNA]</scope>
    <source>
        <strain evidence="1 2">F0570</strain>
    </source>
</reference>
<dbReference type="PATRIC" id="fig|1227271.3.peg.1391"/>
<accession>A0A0E2M4C8</accession>
<gene>
    <name evidence="1" type="ORF">HMPREF1555_01594</name>
</gene>